<organism evidence="1 2">
    <name type="scientific">Actinomadura fulvescens</name>
    <dbReference type="NCBI Taxonomy" id="46160"/>
    <lineage>
        <taxon>Bacteria</taxon>
        <taxon>Bacillati</taxon>
        <taxon>Actinomycetota</taxon>
        <taxon>Actinomycetes</taxon>
        <taxon>Streptosporangiales</taxon>
        <taxon>Thermomonosporaceae</taxon>
        <taxon>Actinomadura</taxon>
    </lineage>
</organism>
<proteinExistence type="predicted"/>
<sequence length="67" mass="7195">MLVLGDRASRVRDNDMPHVKLGLKCARTTACDENATAGGNRPLEVVHGQRHATPGWKTATEVPLCAT</sequence>
<gene>
    <name evidence="1" type="ORF">GCM10010411_53680</name>
</gene>
<name>A0ABN3Q3J7_9ACTN</name>
<accession>A0ABN3Q3J7</accession>
<keyword evidence="2" id="KW-1185">Reference proteome</keyword>
<dbReference type="Proteomes" id="UP001501509">
    <property type="component" value="Unassembled WGS sequence"/>
</dbReference>
<comment type="caution">
    <text evidence="1">The sequence shown here is derived from an EMBL/GenBank/DDBJ whole genome shotgun (WGS) entry which is preliminary data.</text>
</comment>
<protein>
    <submittedName>
        <fullName evidence="1">Uncharacterized protein</fullName>
    </submittedName>
</protein>
<evidence type="ECO:0000313" key="2">
    <source>
        <dbReference type="Proteomes" id="UP001501509"/>
    </source>
</evidence>
<dbReference type="EMBL" id="BAAATD010000007">
    <property type="protein sequence ID" value="GAA2612231.1"/>
    <property type="molecule type" value="Genomic_DNA"/>
</dbReference>
<evidence type="ECO:0000313" key="1">
    <source>
        <dbReference type="EMBL" id="GAA2612231.1"/>
    </source>
</evidence>
<reference evidence="1 2" key="1">
    <citation type="journal article" date="2019" name="Int. J. Syst. Evol. Microbiol.">
        <title>The Global Catalogue of Microorganisms (GCM) 10K type strain sequencing project: providing services to taxonomists for standard genome sequencing and annotation.</title>
        <authorList>
            <consortium name="The Broad Institute Genomics Platform"/>
            <consortium name="The Broad Institute Genome Sequencing Center for Infectious Disease"/>
            <person name="Wu L."/>
            <person name="Ma J."/>
        </authorList>
    </citation>
    <scope>NUCLEOTIDE SEQUENCE [LARGE SCALE GENOMIC DNA]</scope>
    <source>
        <strain evidence="1 2">JCM 6833</strain>
    </source>
</reference>